<evidence type="ECO:0000313" key="3">
    <source>
        <dbReference type="EMBL" id="QJA91493.1"/>
    </source>
</evidence>
<reference evidence="2" key="1">
    <citation type="submission" date="2020-03" db="EMBL/GenBank/DDBJ databases">
        <title>The deep terrestrial virosphere.</title>
        <authorList>
            <person name="Holmfeldt K."/>
            <person name="Nilsson E."/>
            <person name="Simone D."/>
            <person name="Lopez-Fernandez M."/>
            <person name="Wu X."/>
            <person name="de Brujin I."/>
            <person name="Lundin D."/>
            <person name="Andersson A."/>
            <person name="Bertilsson S."/>
            <person name="Dopson M."/>
        </authorList>
    </citation>
    <scope>NUCLEOTIDE SEQUENCE</scope>
    <source>
        <strain evidence="2">MM415A00288</strain>
        <strain evidence="3">MM415B03353</strain>
    </source>
</reference>
<keyword evidence="2" id="KW-0255">Endonuclease</keyword>
<proteinExistence type="predicted"/>
<dbReference type="InterPro" id="IPR002711">
    <property type="entry name" value="HNH"/>
</dbReference>
<evidence type="ECO:0000259" key="1">
    <source>
        <dbReference type="Pfam" id="PF01844"/>
    </source>
</evidence>
<dbReference type="AlphaFoldDB" id="A0A6M3KN09"/>
<dbReference type="CDD" id="cd00085">
    <property type="entry name" value="HNHc"/>
    <property type="match status" value="1"/>
</dbReference>
<protein>
    <submittedName>
        <fullName evidence="2">Putative homing endonuclease</fullName>
    </submittedName>
</protein>
<dbReference type="InterPro" id="IPR003615">
    <property type="entry name" value="HNH_nuc"/>
</dbReference>
<sequence>MKKHVKNYFKYFGYIHQNEIMCENCGRLAVDLHHIEYGRYKRDDSVENIIALCRDCHNKAHNSEIPKFLLQETHNYKLNERRLSH</sequence>
<accession>A0A6M3KN09</accession>
<name>A0A6M3KN09_9ZZZZ</name>
<evidence type="ECO:0000313" key="2">
    <source>
        <dbReference type="EMBL" id="QJA83417.1"/>
    </source>
</evidence>
<keyword evidence="2" id="KW-0540">Nuclease</keyword>
<dbReference type="Gene3D" id="1.10.30.50">
    <property type="match status" value="1"/>
</dbReference>
<dbReference type="GO" id="GO:0003676">
    <property type="term" value="F:nucleic acid binding"/>
    <property type="evidence" value="ECO:0007669"/>
    <property type="project" value="InterPro"/>
</dbReference>
<gene>
    <name evidence="2" type="ORF">MM415A00288_0037</name>
    <name evidence="3" type="ORF">MM415B03353_0011</name>
</gene>
<organism evidence="2">
    <name type="scientific">viral metagenome</name>
    <dbReference type="NCBI Taxonomy" id="1070528"/>
    <lineage>
        <taxon>unclassified sequences</taxon>
        <taxon>metagenomes</taxon>
        <taxon>organismal metagenomes</taxon>
    </lineage>
</organism>
<dbReference type="Pfam" id="PF01844">
    <property type="entry name" value="HNH"/>
    <property type="match status" value="1"/>
</dbReference>
<dbReference type="EMBL" id="MT142510">
    <property type="protein sequence ID" value="QJA83417.1"/>
    <property type="molecule type" value="Genomic_DNA"/>
</dbReference>
<dbReference type="EMBL" id="MT142991">
    <property type="protein sequence ID" value="QJA91493.1"/>
    <property type="molecule type" value="Genomic_DNA"/>
</dbReference>
<dbReference type="GO" id="GO:0008270">
    <property type="term" value="F:zinc ion binding"/>
    <property type="evidence" value="ECO:0007669"/>
    <property type="project" value="InterPro"/>
</dbReference>
<dbReference type="GO" id="GO:0004519">
    <property type="term" value="F:endonuclease activity"/>
    <property type="evidence" value="ECO:0007669"/>
    <property type="project" value="UniProtKB-KW"/>
</dbReference>
<keyword evidence="2" id="KW-0378">Hydrolase</keyword>
<feature type="domain" description="HNH" evidence="1">
    <location>
        <begin position="22"/>
        <end position="62"/>
    </location>
</feature>